<dbReference type="PANTHER" id="PTHR35605">
    <property type="entry name" value="ECP2 EFFECTOR PROTEIN DOMAIN-CONTAINING PROTEIN-RELATED"/>
    <property type="match status" value="1"/>
</dbReference>
<keyword evidence="3" id="KW-1185">Reference proteome</keyword>
<keyword evidence="1" id="KW-1133">Transmembrane helix</keyword>
<reference evidence="2 3" key="1">
    <citation type="submission" date="2024-07" db="EMBL/GenBank/DDBJ databases">
        <title>Section-level genome sequencing and comparative genomics of Aspergillus sections Usti and Cavernicolus.</title>
        <authorList>
            <consortium name="Lawrence Berkeley National Laboratory"/>
            <person name="Nybo J.L."/>
            <person name="Vesth T.C."/>
            <person name="Theobald S."/>
            <person name="Frisvad J.C."/>
            <person name="Larsen T.O."/>
            <person name="Kjaerboelling I."/>
            <person name="Rothschild-Mancinelli K."/>
            <person name="Lyhne E.K."/>
            <person name="Kogle M.E."/>
            <person name="Barry K."/>
            <person name="Clum A."/>
            <person name="Na H."/>
            <person name="Ledsgaard L."/>
            <person name="Lin J."/>
            <person name="Lipzen A."/>
            <person name="Kuo A."/>
            <person name="Riley R."/>
            <person name="Mondo S."/>
            <person name="Labutti K."/>
            <person name="Haridas S."/>
            <person name="Pangalinan J."/>
            <person name="Salamov A.A."/>
            <person name="Simmons B.A."/>
            <person name="Magnuson J.K."/>
            <person name="Chen J."/>
            <person name="Drula E."/>
            <person name="Henrissat B."/>
            <person name="Wiebenga A."/>
            <person name="Lubbers R.J."/>
            <person name="Gomes A.C."/>
            <person name="Makela M.R."/>
            <person name="Stajich J."/>
            <person name="Grigoriev I.V."/>
            <person name="Mortensen U.H."/>
            <person name="De Vries R.P."/>
            <person name="Baker S.E."/>
            <person name="Andersen M.R."/>
        </authorList>
    </citation>
    <scope>NUCLEOTIDE SEQUENCE [LARGE SCALE GENOMIC DNA]</scope>
    <source>
        <strain evidence="2 3">CBS 123904</strain>
    </source>
</reference>
<sequence>MRRPNAICAVIVAIFAVIAIAVGAIVFFYPGILPSHHESDTIESTANTARQVAPAPALLAVDFYAPDTEIDIADFPVNITALNDLDAKEMKREIGCYPGRYPKASKSGIKIGINQLKTHPAETTCPNRKCRWASCTAPGAAIWWCNDSGSEKRTTHRAIASMAEAILDNCHEKKEHGEAVVSGIYTEDDEWRVLVIGDHRIC</sequence>
<comment type="caution">
    <text evidence="2">The sequence shown here is derived from an EMBL/GenBank/DDBJ whole genome shotgun (WGS) entry which is preliminary data.</text>
</comment>
<evidence type="ECO:0000313" key="3">
    <source>
        <dbReference type="Proteomes" id="UP001610446"/>
    </source>
</evidence>
<keyword evidence="1" id="KW-0472">Membrane</keyword>
<dbReference type="PANTHER" id="PTHR35605:SF1">
    <property type="entry name" value="ECP2 EFFECTOR PROTEIN DOMAIN-CONTAINING PROTEIN-RELATED"/>
    <property type="match status" value="1"/>
</dbReference>
<keyword evidence="1" id="KW-0812">Transmembrane</keyword>
<evidence type="ECO:0000313" key="2">
    <source>
        <dbReference type="EMBL" id="KAL2842744.1"/>
    </source>
</evidence>
<proteinExistence type="predicted"/>
<dbReference type="EMBL" id="JBFXLU010000096">
    <property type="protein sequence ID" value="KAL2842744.1"/>
    <property type="molecule type" value="Genomic_DNA"/>
</dbReference>
<name>A0ABR4JSZ5_9EURO</name>
<feature type="transmembrane region" description="Helical" evidence="1">
    <location>
        <begin position="7"/>
        <end position="29"/>
    </location>
</feature>
<organism evidence="2 3">
    <name type="scientific">Aspergillus pseudoustus</name>
    <dbReference type="NCBI Taxonomy" id="1810923"/>
    <lineage>
        <taxon>Eukaryota</taxon>
        <taxon>Fungi</taxon>
        <taxon>Dikarya</taxon>
        <taxon>Ascomycota</taxon>
        <taxon>Pezizomycotina</taxon>
        <taxon>Eurotiomycetes</taxon>
        <taxon>Eurotiomycetidae</taxon>
        <taxon>Eurotiales</taxon>
        <taxon>Aspergillaceae</taxon>
        <taxon>Aspergillus</taxon>
        <taxon>Aspergillus subgen. Nidulantes</taxon>
    </lineage>
</organism>
<dbReference type="Proteomes" id="UP001610446">
    <property type="component" value="Unassembled WGS sequence"/>
</dbReference>
<protein>
    <submittedName>
        <fullName evidence="2">Uncharacterized protein</fullName>
    </submittedName>
</protein>
<accession>A0ABR4JSZ5</accession>
<evidence type="ECO:0000256" key="1">
    <source>
        <dbReference type="SAM" id="Phobius"/>
    </source>
</evidence>
<gene>
    <name evidence="2" type="ORF">BJY01DRAFT_248898</name>
</gene>